<dbReference type="GO" id="GO:0002953">
    <property type="term" value="F:5'-deoxynucleotidase activity"/>
    <property type="evidence" value="ECO:0007669"/>
    <property type="project" value="UniProtKB-EC"/>
</dbReference>
<evidence type="ECO:0000313" key="10">
    <source>
        <dbReference type="Proteomes" id="UP000051681"/>
    </source>
</evidence>
<evidence type="ECO:0000313" key="9">
    <source>
        <dbReference type="EMBL" id="CUH83221.1"/>
    </source>
</evidence>
<dbReference type="InterPro" id="IPR039356">
    <property type="entry name" value="YfbR/HDDC2"/>
</dbReference>
<dbReference type="AlphaFoldDB" id="A0A0P1GM32"/>
<keyword evidence="6" id="KW-0479">Metal-binding</keyword>
<dbReference type="SMART" id="SM00471">
    <property type="entry name" value="HDc"/>
    <property type="match status" value="2"/>
</dbReference>
<dbReference type="OrthoDB" id="9796032at2"/>
<name>A0A0P1GM32_9RHOB</name>
<accession>A0A0P1GM32</accession>
<dbReference type="RefSeq" id="WP_058317374.1">
    <property type="nucleotide sequence ID" value="NZ_CYSF01000002.1"/>
</dbReference>
<evidence type="ECO:0000256" key="4">
    <source>
        <dbReference type="ARBA" id="ARBA00011738"/>
    </source>
</evidence>
<feature type="domain" description="HD/PDEase" evidence="8">
    <location>
        <begin position="225"/>
        <end position="301"/>
    </location>
</feature>
<dbReference type="InterPro" id="IPR003607">
    <property type="entry name" value="HD/PDEase_dom"/>
</dbReference>
<reference evidence="9 10" key="1">
    <citation type="submission" date="2015-09" db="EMBL/GenBank/DDBJ databases">
        <authorList>
            <consortium name="Swine Surveillance"/>
        </authorList>
    </citation>
    <scope>NUCLEOTIDE SEQUENCE [LARGE SCALE GENOMIC DNA]</scope>
    <source>
        <strain evidence="9 10">CECT 8383</strain>
    </source>
</reference>
<organism evidence="9 10">
    <name type="scientific">Thalassovita mediterranea</name>
    <dbReference type="NCBI Taxonomy" id="340021"/>
    <lineage>
        <taxon>Bacteria</taxon>
        <taxon>Pseudomonadati</taxon>
        <taxon>Pseudomonadota</taxon>
        <taxon>Alphaproteobacteria</taxon>
        <taxon>Rhodobacterales</taxon>
        <taxon>Roseobacteraceae</taxon>
        <taxon>Thalassovita</taxon>
    </lineage>
</organism>
<dbReference type="PANTHER" id="PTHR11845">
    <property type="entry name" value="5'-DEOXYNUCLEOTIDASE HDDC2"/>
    <property type="match status" value="1"/>
</dbReference>
<comment type="catalytic activity">
    <reaction evidence="1">
        <text>a 2'-deoxyribonucleoside 5'-phosphate + H2O = a 2'-deoxyribonucleoside + phosphate</text>
        <dbReference type="Rhea" id="RHEA:36167"/>
        <dbReference type="ChEBI" id="CHEBI:15377"/>
        <dbReference type="ChEBI" id="CHEBI:18274"/>
        <dbReference type="ChEBI" id="CHEBI:43474"/>
        <dbReference type="ChEBI" id="CHEBI:65317"/>
        <dbReference type="EC" id="3.1.3.89"/>
    </reaction>
</comment>
<dbReference type="GO" id="GO:0005737">
    <property type="term" value="C:cytoplasm"/>
    <property type="evidence" value="ECO:0007669"/>
    <property type="project" value="TreeGrafter"/>
</dbReference>
<dbReference type="PANTHER" id="PTHR11845:SF13">
    <property type="entry name" value="5'-DEOXYNUCLEOTIDASE HDDC2"/>
    <property type="match status" value="1"/>
</dbReference>
<dbReference type="STRING" id="340021.TM5383_00406"/>
<proteinExistence type="predicted"/>
<protein>
    <recommendedName>
        <fullName evidence="5">5'-deoxynucleotidase</fullName>
        <ecNumber evidence="5">3.1.3.89</ecNumber>
    </recommendedName>
</protein>
<dbReference type="GO" id="GO:0046872">
    <property type="term" value="F:metal ion binding"/>
    <property type="evidence" value="ECO:0007669"/>
    <property type="project" value="UniProtKB-KW"/>
</dbReference>
<evidence type="ECO:0000256" key="6">
    <source>
        <dbReference type="ARBA" id="ARBA00022723"/>
    </source>
</evidence>
<sequence>MTNTPRLDAQMAFLNEACKLKQVDRQSALQDLSRPENSAEHSWHVALYALVMDIPELRDHTDRLKAIKMILLHDLVEIDAGDHPIHLDHDADAVAQAEAAAATRLFGLLPEDQAAEMRALWDEFEAGKTASARGAKRMDHVQPMLQAAAPAAPLPDHVQVVEDNLASGRAKNLHKDWPEMFAHVRAALDGTHAPNGDLAKRIAFLNDCDRLKPVYRATYIAGGSRFENSAEHSWHLALYALILAEHAPHAINVDRVITMLLLHDLVEIDAGDHPIFGDYDASAKEAEELEAARRIFGLLPDAQGAEMLAIWQEFEANETPDAVFAKSLDRFQAPNQNLASNGGSWPKYNVTYDVFREKVGGKIAYGAPSLLDWIAPRVKAFLDVMPR</sequence>
<evidence type="ECO:0000256" key="5">
    <source>
        <dbReference type="ARBA" id="ARBA00012964"/>
    </source>
</evidence>
<gene>
    <name evidence="9" type="ORF">TM5383_00406</name>
</gene>
<dbReference type="EC" id="3.1.3.89" evidence="5"/>
<evidence type="ECO:0000256" key="7">
    <source>
        <dbReference type="ARBA" id="ARBA00022801"/>
    </source>
</evidence>
<dbReference type="Pfam" id="PF13023">
    <property type="entry name" value="HD_3"/>
    <property type="match status" value="2"/>
</dbReference>
<feature type="domain" description="HD/PDEase" evidence="8">
    <location>
        <begin position="34"/>
        <end position="153"/>
    </location>
</feature>
<dbReference type="EMBL" id="CYSF01000002">
    <property type="protein sequence ID" value="CUH83221.1"/>
    <property type="molecule type" value="Genomic_DNA"/>
</dbReference>
<evidence type="ECO:0000256" key="1">
    <source>
        <dbReference type="ARBA" id="ARBA00001638"/>
    </source>
</evidence>
<dbReference type="SUPFAM" id="SSF109604">
    <property type="entry name" value="HD-domain/PDEase-like"/>
    <property type="match status" value="2"/>
</dbReference>
<keyword evidence="10" id="KW-1185">Reference proteome</keyword>
<evidence type="ECO:0000256" key="3">
    <source>
        <dbReference type="ARBA" id="ARBA00001941"/>
    </source>
</evidence>
<dbReference type="Proteomes" id="UP000051681">
    <property type="component" value="Unassembled WGS sequence"/>
</dbReference>
<dbReference type="InterPro" id="IPR006674">
    <property type="entry name" value="HD_domain"/>
</dbReference>
<comment type="cofactor">
    <cofactor evidence="3">
        <name>Co(2+)</name>
        <dbReference type="ChEBI" id="CHEBI:48828"/>
    </cofactor>
</comment>
<dbReference type="Gene3D" id="1.10.3210.10">
    <property type="entry name" value="Hypothetical protein af1432"/>
    <property type="match status" value="2"/>
</dbReference>
<evidence type="ECO:0000256" key="2">
    <source>
        <dbReference type="ARBA" id="ARBA00001936"/>
    </source>
</evidence>
<comment type="cofactor">
    <cofactor evidence="2">
        <name>Mn(2+)</name>
        <dbReference type="ChEBI" id="CHEBI:29035"/>
    </cofactor>
</comment>
<comment type="subunit">
    <text evidence="4">Homodimer.</text>
</comment>
<evidence type="ECO:0000259" key="8">
    <source>
        <dbReference type="SMART" id="SM00471"/>
    </source>
</evidence>
<keyword evidence="7" id="KW-0378">Hydrolase</keyword>